<dbReference type="Proteomes" id="UP001501020">
    <property type="component" value="Unassembled WGS sequence"/>
</dbReference>
<evidence type="ECO:0000313" key="2">
    <source>
        <dbReference type="EMBL" id="GAA2155468.1"/>
    </source>
</evidence>
<gene>
    <name evidence="2" type="ORF">GCM10009727_63450</name>
</gene>
<dbReference type="Gene3D" id="3.10.490.10">
    <property type="entry name" value="Gamma-glutamyl cyclotransferase-like"/>
    <property type="match status" value="1"/>
</dbReference>
<comment type="caution">
    <text evidence="2">The sequence shown here is derived from an EMBL/GenBank/DDBJ whole genome shotgun (WGS) entry which is preliminary data.</text>
</comment>
<accession>A0ABP5LXL3</accession>
<dbReference type="EMBL" id="BAAAMR010000068">
    <property type="protein sequence ID" value="GAA2155468.1"/>
    <property type="molecule type" value="Genomic_DNA"/>
</dbReference>
<proteinExistence type="predicted"/>
<evidence type="ECO:0000256" key="1">
    <source>
        <dbReference type="SAM" id="MobiDB-lite"/>
    </source>
</evidence>
<keyword evidence="3" id="KW-1185">Reference proteome</keyword>
<feature type="region of interest" description="Disordered" evidence="1">
    <location>
        <begin position="204"/>
        <end position="224"/>
    </location>
</feature>
<reference evidence="3" key="1">
    <citation type="journal article" date="2019" name="Int. J. Syst. Evol. Microbiol.">
        <title>The Global Catalogue of Microorganisms (GCM) 10K type strain sequencing project: providing services to taxonomists for standard genome sequencing and annotation.</title>
        <authorList>
            <consortium name="The Broad Institute Genomics Platform"/>
            <consortium name="The Broad Institute Genome Sequencing Center for Infectious Disease"/>
            <person name="Wu L."/>
            <person name="Ma J."/>
        </authorList>
    </citation>
    <scope>NUCLEOTIDE SEQUENCE [LARGE SCALE GENOMIC DNA]</scope>
    <source>
        <strain evidence="3">JCM 13850</strain>
    </source>
</reference>
<evidence type="ECO:0000313" key="3">
    <source>
        <dbReference type="Proteomes" id="UP001501020"/>
    </source>
</evidence>
<name>A0ABP5LXL3_9ACTN</name>
<protein>
    <recommendedName>
        <fullName evidence="4">Histone deacetylase</fullName>
    </recommendedName>
</protein>
<evidence type="ECO:0008006" key="4">
    <source>
        <dbReference type="Google" id="ProtNLM"/>
    </source>
</evidence>
<dbReference type="RefSeq" id="WP_344275528.1">
    <property type="nucleotide sequence ID" value="NZ_BAAAMR010000068.1"/>
</dbReference>
<sequence length="224" mass="24310">MDESSLWYVAYGSNLFRERFACYLSGGRPAGGARRYTGCRDPRPARAELSITVPGGIYFALISQVWGGGMAFYDPALPGRAAARAYLLTRRQFCDVMSQEMRRDVGTDHDLSKAVAHGRQRIGPGRYETIVRVGERGGHPMLTFTAPHASSAAELNAPSAPYLTMLGHGLHEAHGWAPARAAAYLAACPGARGAWTPHRIAALLDPPRRPADRATGLPSSHERR</sequence>
<organism evidence="2 3">
    <name type="scientific">Actinomadura napierensis</name>
    <dbReference type="NCBI Taxonomy" id="267854"/>
    <lineage>
        <taxon>Bacteria</taxon>
        <taxon>Bacillati</taxon>
        <taxon>Actinomycetota</taxon>
        <taxon>Actinomycetes</taxon>
        <taxon>Streptosporangiales</taxon>
        <taxon>Thermomonosporaceae</taxon>
        <taxon>Actinomadura</taxon>
    </lineage>
</organism>